<proteinExistence type="predicted"/>
<name>W2CRM5_9BACT</name>
<accession>W2CRM5</accession>
<evidence type="ECO:0000313" key="2">
    <source>
        <dbReference type="Proteomes" id="UP000034982"/>
    </source>
</evidence>
<evidence type="ECO:0000313" key="1">
    <source>
        <dbReference type="EMBL" id="ETK09136.1"/>
    </source>
</evidence>
<reference evidence="1 2" key="1">
    <citation type="submission" date="2013-11" db="EMBL/GenBank/DDBJ databases">
        <title>Single cell genomics of uncultured Tannerella BU063 (oral taxon 286).</title>
        <authorList>
            <person name="Beall C.J."/>
            <person name="Campbell A.G."/>
            <person name="Griffen A.L."/>
            <person name="Podar M."/>
            <person name="Leys E.J."/>
        </authorList>
    </citation>
    <scope>NUCLEOTIDE SEQUENCE [LARGE SCALE GENOMIC DNA]</scope>
    <source>
        <strain evidence="1">Cell 1/3</strain>
    </source>
</reference>
<dbReference type="Proteomes" id="UP000034982">
    <property type="component" value="Unassembled WGS sequence"/>
</dbReference>
<protein>
    <recommendedName>
        <fullName evidence="3">TIR domain-containing protein</fullName>
    </recommendedName>
</protein>
<evidence type="ECO:0008006" key="3">
    <source>
        <dbReference type="Google" id="ProtNLM"/>
    </source>
</evidence>
<sequence length="281" mass="32808">MYKGFKIGSIFLKELQNEIDIDVYYEKEMQRYNQSKDPTMNAFLATIDSFINEDGSIDASRMQENWFSQVDADIFISHSHQDEIFAVALAKLIREETGLTPFVDSCVWGYANNLLEDIDNRFCCNKHGLDYDLHNAAASHIYTMLTTALDMMIQKTECFFFLNTPNSIQVGQLNNQETESPWLYHELVMSRLLFNRPDREIDETRVFDAKRKLHPFNYVVTTTHLKRLSYTKFCSWLKEAKDPDKYALDVLYEITKEEPVGIFKRKTGQFIRGSDHGKRKG</sequence>
<dbReference type="EMBL" id="AYYE01000865">
    <property type="protein sequence ID" value="ETK09136.1"/>
    <property type="molecule type" value="Genomic_DNA"/>
</dbReference>
<comment type="caution">
    <text evidence="1">The sequence shown here is derived from an EMBL/GenBank/DDBJ whole genome shotgun (WGS) entry which is preliminary data.</text>
</comment>
<gene>
    <name evidence="1" type="ORF">T230_05485</name>
</gene>
<organism evidence="1 2">
    <name type="scientific">Tannerella sp. oral taxon BU063 isolate Cell 1/3</name>
    <dbReference type="NCBI Taxonomy" id="1411022"/>
    <lineage>
        <taxon>Bacteria</taxon>
        <taxon>Pseudomonadati</taxon>
        <taxon>Bacteroidota</taxon>
        <taxon>Bacteroidia</taxon>
        <taxon>Bacteroidales</taxon>
        <taxon>Tannerellaceae</taxon>
        <taxon>Tannerella</taxon>
    </lineage>
</organism>
<dbReference type="PATRIC" id="fig|1411022.3.peg.423"/>
<dbReference type="AlphaFoldDB" id="W2CRM5"/>